<dbReference type="Proteomes" id="UP000831390">
    <property type="component" value="Chromosome"/>
</dbReference>
<organism evidence="2 3">
    <name type="scientific">Hymenobacter monticola</name>
    <dbReference type="NCBI Taxonomy" id="1705399"/>
    <lineage>
        <taxon>Bacteria</taxon>
        <taxon>Pseudomonadati</taxon>
        <taxon>Bacteroidota</taxon>
        <taxon>Cytophagia</taxon>
        <taxon>Cytophagales</taxon>
        <taxon>Hymenobacteraceae</taxon>
        <taxon>Hymenobacter</taxon>
    </lineage>
</organism>
<proteinExistence type="predicted"/>
<gene>
    <name evidence="2" type="ORF">MTP16_10075</name>
</gene>
<keyword evidence="1" id="KW-0732">Signal</keyword>
<protein>
    <submittedName>
        <fullName evidence="2">Uncharacterized protein</fullName>
    </submittedName>
</protein>
<dbReference type="EMBL" id="CP094534">
    <property type="protein sequence ID" value="UOE35968.1"/>
    <property type="molecule type" value="Genomic_DNA"/>
</dbReference>
<evidence type="ECO:0000256" key="1">
    <source>
        <dbReference type="SAM" id="SignalP"/>
    </source>
</evidence>
<reference evidence="2 3" key="1">
    <citation type="submission" date="2022-03" db="EMBL/GenBank/DDBJ databases">
        <title>Hymenobactersp. isolated from the air.</title>
        <authorList>
            <person name="Won M."/>
            <person name="Kwon S.-W."/>
        </authorList>
    </citation>
    <scope>NUCLEOTIDE SEQUENCE [LARGE SCALE GENOMIC DNA]</scope>
    <source>
        <strain evidence="2 3">KACC 22596</strain>
    </source>
</reference>
<feature type="signal peptide" evidence="1">
    <location>
        <begin position="1"/>
        <end position="22"/>
    </location>
</feature>
<name>A0ABY4BDU9_9BACT</name>
<dbReference type="PROSITE" id="PS51257">
    <property type="entry name" value="PROKAR_LIPOPROTEIN"/>
    <property type="match status" value="1"/>
</dbReference>
<keyword evidence="3" id="KW-1185">Reference proteome</keyword>
<sequence length="388" mass="42300">MRACVVAAGLLLLLAGCDQNTASLQETATHTRRPVLATQTAPRATAPANAGHPYLRLPGIGDSIQASPLVRINNTPYRVQAAARTDSARPLRHILPPDPAADSPAADTVTGFEGYYTFRLLRADGTTQFVRQLKKTSFSAAVSPDLAVEAETTPPIFSGYLPAFKALAFEINFYPPESDAGGQALLLLDAATGKVRHQALARWTGGCNSNSVLAADGRTLLTSCELLQANGHVTNLEKPGREVAGTLLVNNQTALVVYAAGYNKHGEEVPLRGPNAQLLTTDGHVLKSFYLYSIDGGLGNHMLSTYLPRTRAHYLYDETYDRLAVVPRDQPTQLRVLKLRQLPRFRKPQRPTEIRFAFETESGTRATFYVDASSGQVRYQLRKPVYPD</sequence>
<feature type="chain" id="PRO_5045306502" evidence="1">
    <location>
        <begin position="23"/>
        <end position="388"/>
    </location>
</feature>
<evidence type="ECO:0000313" key="3">
    <source>
        <dbReference type="Proteomes" id="UP000831390"/>
    </source>
</evidence>
<accession>A0ABY4BDU9</accession>
<dbReference type="RefSeq" id="WP_243519211.1">
    <property type="nucleotide sequence ID" value="NZ_CP094534.1"/>
</dbReference>
<evidence type="ECO:0000313" key="2">
    <source>
        <dbReference type="EMBL" id="UOE35968.1"/>
    </source>
</evidence>